<sequence>MGYPPVMNNYGPGSTGGFQPSNANLGPTGPSQNPTAMDPLTPGTAANGVVTNTEPQVIEAEAPLSEIVKAKYDELPVEVKQQAVILTQSAGVSDTTAKAVAVQANDESFKYREVFQTVLDFFSSFKQRFPTAANIIQETLCDFNRAQFKNNGVGYMLGGVVVTQEPLAATDTLGYAMSSSDGSTDTPYSVTYKLPTPDAIGESLQKFMQSAKSTNVIGELIEMKINQKLQQVQMTLSPESGISSSSSSSSSTGTAQTLNRRFIPFAAVAAVVTKAAAALAPKAISAVAPKVAQATVQAGSKVGAKILPQVGAKISQAGTKIAPGLFSKTAVGTGAVGAGAVGAAAVGMGATGAAAVGVGTAAAVGTGAAVSTGMGTAIATTLLTSGIAVMSTQALNAILKTAKTKEEQETRVAILTTTNLMCPKDNV</sequence>
<evidence type="ECO:0000256" key="1">
    <source>
        <dbReference type="SAM" id="MobiDB-lite"/>
    </source>
</evidence>
<evidence type="ECO:0000313" key="2">
    <source>
        <dbReference type="EMBL" id="RKP36078.1"/>
    </source>
</evidence>
<accession>A0A4P9ZSA9</accession>
<dbReference type="AlphaFoldDB" id="A0A4P9ZSA9"/>
<gene>
    <name evidence="2" type="ORF">BJ085DRAFT_38956</name>
</gene>
<dbReference type="Proteomes" id="UP000268162">
    <property type="component" value="Unassembled WGS sequence"/>
</dbReference>
<evidence type="ECO:0000313" key="3">
    <source>
        <dbReference type="Proteomes" id="UP000268162"/>
    </source>
</evidence>
<proteinExistence type="predicted"/>
<keyword evidence="3" id="KW-1185">Reference proteome</keyword>
<dbReference type="EMBL" id="ML002724">
    <property type="protein sequence ID" value="RKP36078.1"/>
    <property type="molecule type" value="Genomic_DNA"/>
</dbReference>
<feature type="compositionally biased region" description="Polar residues" evidence="1">
    <location>
        <begin position="17"/>
        <end position="35"/>
    </location>
</feature>
<organism evidence="2 3">
    <name type="scientific">Dimargaris cristalligena</name>
    <dbReference type="NCBI Taxonomy" id="215637"/>
    <lineage>
        <taxon>Eukaryota</taxon>
        <taxon>Fungi</taxon>
        <taxon>Fungi incertae sedis</taxon>
        <taxon>Zoopagomycota</taxon>
        <taxon>Kickxellomycotina</taxon>
        <taxon>Dimargaritomycetes</taxon>
        <taxon>Dimargaritales</taxon>
        <taxon>Dimargaritaceae</taxon>
        <taxon>Dimargaris</taxon>
    </lineage>
</organism>
<protein>
    <submittedName>
        <fullName evidence="2">Uncharacterized protein</fullName>
    </submittedName>
</protein>
<feature type="region of interest" description="Disordered" evidence="1">
    <location>
        <begin position="1"/>
        <end position="48"/>
    </location>
</feature>
<name>A0A4P9ZSA9_9FUNG</name>
<reference evidence="3" key="1">
    <citation type="journal article" date="2018" name="Nat. Microbiol.">
        <title>Leveraging single-cell genomics to expand the fungal tree of life.</title>
        <authorList>
            <person name="Ahrendt S.R."/>
            <person name="Quandt C.A."/>
            <person name="Ciobanu D."/>
            <person name="Clum A."/>
            <person name="Salamov A."/>
            <person name="Andreopoulos B."/>
            <person name="Cheng J.F."/>
            <person name="Woyke T."/>
            <person name="Pelin A."/>
            <person name="Henrissat B."/>
            <person name="Reynolds N.K."/>
            <person name="Benny G.L."/>
            <person name="Smith M.E."/>
            <person name="James T.Y."/>
            <person name="Grigoriev I.V."/>
        </authorList>
    </citation>
    <scope>NUCLEOTIDE SEQUENCE [LARGE SCALE GENOMIC DNA]</scope>
    <source>
        <strain evidence="3">RSA 468</strain>
    </source>
</reference>